<dbReference type="InterPro" id="IPR009030">
    <property type="entry name" value="Growth_fac_rcpt_cys_sf"/>
</dbReference>
<evidence type="ECO:0000256" key="5">
    <source>
        <dbReference type="SAM" id="SignalP"/>
    </source>
</evidence>
<evidence type="ECO:0000256" key="3">
    <source>
        <dbReference type="ARBA" id="ARBA00022729"/>
    </source>
</evidence>
<evidence type="ECO:0000256" key="1">
    <source>
        <dbReference type="ARBA" id="ARBA00004613"/>
    </source>
</evidence>
<comment type="subcellular location">
    <subcellularLocation>
        <location evidence="1">Secreted</location>
    </subcellularLocation>
</comment>
<dbReference type="GO" id="GO:0001558">
    <property type="term" value="P:regulation of cell growth"/>
    <property type="evidence" value="ECO:0007669"/>
    <property type="project" value="InterPro"/>
</dbReference>
<keyword evidence="2" id="KW-0964">Secreted</keyword>
<dbReference type="GO" id="GO:0009966">
    <property type="term" value="P:regulation of signal transduction"/>
    <property type="evidence" value="ECO:0007669"/>
    <property type="project" value="TreeGrafter"/>
</dbReference>
<organism evidence="7">
    <name type="scientific">Megacormus gertschi</name>
    <dbReference type="NCBI Taxonomy" id="1843536"/>
    <lineage>
        <taxon>Eukaryota</taxon>
        <taxon>Metazoa</taxon>
        <taxon>Ecdysozoa</taxon>
        <taxon>Arthropoda</taxon>
        <taxon>Chelicerata</taxon>
        <taxon>Arachnida</taxon>
        <taxon>Scorpiones</taxon>
        <taxon>Iurida</taxon>
        <taxon>Chactoidea</taxon>
        <taxon>Euscorpiidae</taxon>
        <taxon>Megacorminae</taxon>
        <taxon>Megacormini</taxon>
        <taxon>Megacormus</taxon>
    </lineage>
</organism>
<dbReference type="AlphaFoldDB" id="A0A224XEU3"/>
<reference evidence="7" key="1">
    <citation type="submission" date="2016-10" db="EMBL/GenBank/DDBJ databases">
        <title>Venom proteomic and venom gland transcriptomic analyses of the scorpion Megacormus gertschi Diaz-Najera, 1966 (Scorpiones: Euscorpiidae: Megacorminae).</title>
        <authorList>
            <person name="Santibanez-Lopez C.E."/>
            <person name="Cid-Uribe J.I."/>
            <person name="Zamudio F.Z."/>
            <person name="Batista C.V."/>
            <person name="Ortiz E."/>
            <person name="Possani L.D."/>
        </authorList>
    </citation>
    <scope>NUCLEOTIDE SEQUENCE</scope>
    <source>
        <tissue evidence="7">Venom gland</tissue>
    </source>
</reference>
<evidence type="ECO:0000256" key="4">
    <source>
        <dbReference type="ARBA" id="ARBA00023157"/>
    </source>
</evidence>
<dbReference type="GO" id="GO:0005520">
    <property type="term" value="F:insulin-like growth factor binding"/>
    <property type="evidence" value="ECO:0007669"/>
    <property type="project" value="InterPro"/>
</dbReference>
<sequence length="108" mass="11870">MELRLFAFAVAIASCHCFPSSNCNLERCAPVPNDCKAGVTKDYDKCCPICAQAEGEECGGTWDAYGVCGIDLVCQTNGQPQNDYDLPIGICEPARRFSARNILKRMLW</sequence>
<protein>
    <submittedName>
        <fullName evidence="7">Putative venom insulin-like growth protein</fullName>
    </submittedName>
</protein>
<feature type="chain" id="PRO_5012713999" evidence="5">
    <location>
        <begin position="18"/>
        <end position="108"/>
    </location>
</feature>
<keyword evidence="3 5" id="KW-0732">Signal</keyword>
<dbReference type="PANTHER" id="PTHR14186:SF20">
    <property type="entry name" value="CYSTEINE-RICH MOTOR NEURON 1 PROTEIN-LIKE"/>
    <property type="match status" value="1"/>
</dbReference>
<dbReference type="EMBL" id="GFBG01000094">
    <property type="protein sequence ID" value="JAW07073.1"/>
    <property type="molecule type" value="Transcribed_RNA"/>
</dbReference>
<name>A0A224XEU3_9SCOR</name>
<dbReference type="InterPro" id="IPR011390">
    <property type="entry name" value="IGFBP_rP_mac25"/>
</dbReference>
<feature type="domain" description="IGFBP N-terminal" evidence="6">
    <location>
        <begin position="13"/>
        <end position="94"/>
    </location>
</feature>
<dbReference type="Gene3D" id="4.10.40.20">
    <property type="match status" value="1"/>
</dbReference>
<evidence type="ECO:0000313" key="7">
    <source>
        <dbReference type="EMBL" id="JAW07073.1"/>
    </source>
</evidence>
<accession>A0A224XEU3</accession>
<dbReference type="PANTHER" id="PTHR14186">
    <property type="entry name" value="INSULIN-LIKE GROWTH FACTOR BINDING PROTEIN-RELATED"/>
    <property type="match status" value="1"/>
</dbReference>
<evidence type="ECO:0000256" key="2">
    <source>
        <dbReference type="ARBA" id="ARBA00022525"/>
    </source>
</evidence>
<dbReference type="Pfam" id="PF00219">
    <property type="entry name" value="IGFBP"/>
    <property type="match status" value="1"/>
</dbReference>
<dbReference type="InterPro" id="IPR000867">
    <property type="entry name" value="IGFBP-like"/>
</dbReference>
<dbReference type="SUPFAM" id="SSF57184">
    <property type="entry name" value="Growth factor receptor domain"/>
    <property type="match status" value="1"/>
</dbReference>
<proteinExistence type="predicted"/>
<dbReference type="PROSITE" id="PS51257">
    <property type="entry name" value="PROKAR_LIPOPROTEIN"/>
    <property type="match status" value="1"/>
</dbReference>
<dbReference type="GO" id="GO:0005576">
    <property type="term" value="C:extracellular region"/>
    <property type="evidence" value="ECO:0007669"/>
    <property type="project" value="UniProtKB-SubCell"/>
</dbReference>
<dbReference type="PROSITE" id="PS51323">
    <property type="entry name" value="IGFBP_N_2"/>
    <property type="match status" value="1"/>
</dbReference>
<evidence type="ECO:0000259" key="6">
    <source>
        <dbReference type="PROSITE" id="PS51323"/>
    </source>
</evidence>
<keyword evidence="4" id="KW-1015">Disulfide bond</keyword>
<feature type="signal peptide" evidence="5">
    <location>
        <begin position="1"/>
        <end position="17"/>
    </location>
</feature>